<accession>A0ABQ3K207</accession>
<name>A0ABQ3K207_9PSEU</name>
<sequence>MAGDQVAVPFQRGPRGGAFLLVFQEQVRDVDLRLRVPLFGDLVEQASQRDLGLVLVVGARRDDDGRPVPLARDRVRPCVDPDPQRAAVQAIDGPARPATPGGVAAARALAPRSSLPSSVPCSCPDDIEISGHVSGHGGSGGSDVPR</sequence>
<evidence type="ECO:0000313" key="3">
    <source>
        <dbReference type="Proteomes" id="UP000649955"/>
    </source>
</evidence>
<feature type="compositionally biased region" description="Gly residues" evidence="1">
    <location>
        <begin position="134"/>
        <end position="146"/>
    </location>
</feature>
<dbReference type="Proteomes" id="UP000649955">
    <property type="component" value="Unassembled WGS sequence"/>
</dbReference>
<comment type="caution">
    <text evidence="2">The sequence shown here is derived from an EMBL/GenBank/DDBJ whole genome shotgun (WGS) entry which is preliminary data.</text>
</comment>
<evidence type="ECO:0000256" key="1">
    <source>
        <dbReference type="SAM" id="MobiDB-lite"/>
    </source>
</evidence>
<dbReference type="EMBL" id="BNAW01000003">
    <property type="protein sequence ID" value="GHF98477.1"/>
    <property type="molecule type" value="Genomic_DNA"/>
</dbReference>
<organism evidence="2 3">
    <name type="scientific">Amycolatopsis bullii</name>
    <dbReference type="NCBI Taxonomy" id="941987"/>
    <lineage>
        <taxon>Bacteria</taxon>
        <taxon>Bacillati</taxon>
        <taxon>Actinomycetota</taxon>
        <taxon>Actinomycetes</taxon>
        <taxon>Pseudonocardiales</taxon>
        <taxon>Pseudonocardiaceae</taxon>
        <taxon>Amycolatopsis</taxon>
    </lineage>
</organism>
<feature type="region of interest" description="Disordered" evidence="1">
    <location>
        <begin position="112"/>
        <end position="146"/>
    </location>
</feature>
<gene>
    <name evidence="2" type="ORF">GCM10017567_11500</name>
</gene>
<reference evidence="3" key="1">
    <citation type="journal article" date="2019" name="Int. J. Syst. Evol. Microbiol.">
        <title>The Global Catalogue of Microorganisms (GCM) 10K type strain sequencing project: providing services to taxonomists for standard genome sequencing and annotation.</title>
        <authorList>
            <consortium name="The Broad Institute Genomics Platform"/>
            <consortium name="The Broad Institute Genome Sequencing Center for Infectious Disease"/>
            <person name="Wu L."/>
            <person name="Ma J."/>
        </authorList>
    </citation>
    <scope>NUCLEOTIDE SEQUENCE [LARGE SCALE GENOMIC DNA]</scope>
    <source>
        <strain evidence="3">CGMCC 4.7680</strain>
    </source>
</reference>
<keyword evidence="3" id="KW-1185">Reference proteome</keyword>
<feature type="compositionally biased region" description="Low complexity" evidence="1">
    <location>
        <begin position="112"/>
        <end position="124"/>
    </location>
</feature>
<proteinExistence type="predicted"/>
<evidence type="ECO:0000313" key="2">
    <source>
        <dbReference type="EMBL" id="GHF98477.1"/>
    </source>
</evidence>
<protein>
    <submittedName>
        <fullName evidence="2">Uncharacterized protein</fullName>
    </submittedName>
</protein>